<feature type="region of interest" description="Disordered" evidence="1">
    <location>
        <begin position="53"/>
        <end position="86"/>
    </location>
</feature>
<dbReference type="AlphaFoldDB" id="A0A165MAL7"/>
<keyword evidence="2" id="KW-1133">Transmembrane helix</keyword>
<feature type="signal peptide" evidence="3">
    <location>
        <begin position="1"/>
        <end position="23"/>
    </location>
</feature>
<sequence>MSRTSNVQTLFVSASVLALAVSARPISDPNVLTNLGSQARQVSFSLLQPLNPFSHPAPPVAESNAEENKEGNDNNNTNITDNDDDQSPASVLERLIRLAGQAPGRLVESWTQKHEAAAAAVHVDDDATIFVFAAPETPVDASGVKPEPVLVIPPGSGAPVEVVFTDAPAITHNKALATDAENATAQQGDKKATPGGKALTNAQMQPLVATTMLALLSLGVILAIVAIYHALNLATKSRKITLEDVEANNGDSKPPAAPVDLDEKAVAELAEKVLSLMPPPMPRARSPFPRPRTPRMIPLPEPSADEFDEKQFLMAELSRSPSPYLTPAELDGMPGEYFPDPDELELLIDVAAQTVPQMQLGSLMRPEPVPVLPLQIALLFPYLNDGWVLRFFVVLFGWWSMMLSPRRS</sequence>
<feature type="chain" id="PRO_5007862412" description="Transmembrane protein" evidence="3">
    <location>
        <begin position="24"/>
        <end position="408"/>
    </location>
</feature>
<evidence type="ECO:0000313" key="4">
    <source>
        <dbReference type="EMBL" id="KZV98998.1"/>
    </source>
</evidence>
<proteinExistence type="predicted"/>
<feature type="transmembrane region" description="Helical" evidence="2">
    <location>
        <begin position="207"/>
        <end position="231"/>
    </location>
</feature>
<protein>
    <recommendedName>
        <fullName evidence="6">Transmembrane protein</fullName>
    </recommendedName>
</protein>
<evidence type="ECO:0000256" key="2">
    <source>
        <dbReference type="SAM" id="Phobius"/>
    </source>
</evidence>
<feature type="transmembrane region" description="Helical" evidence="2">
    <location>
        <begin position="387"/>
        <end position="404"/>
    </location>
</feature>
<dbReference type="EMBL" id="KV425913">
    <property type="protein sequence ID" value="KZV98998.1"/>
    <property type="molecule type" value="Genomic_DNA"/>
</dbReference>
<reference evidence="4 5" key="1">
    <citation type="journal article" date="2016" name="Mol. Biol. Evol.">
        <title>Comparative Genomics of Early-Diverging Mushroom-Forming Fungi Provides Insights into the Origins of Lignocellulose Decay Capabilities.</title>
        <authorList>
            <person name="Nagy L.G."/>
            <person name="Riley R."/>
            <person name="Tritt A."/>
            <person name="Adam C."/>
            <person name="Daum C."/>
            <person name="Floudas D."/>
            <person name="Sun H."/>
            <person name="Yadav J.S."/>
            <person name="Pangilinan J."/>
            <person name="Larsson K.H."/>
            <person name="Matsuura K."/>
            <person name="Barry K."/>
            <person name="Labutti K."/>
            <person name="Kuo R."/>
            <person name="Ohm R.A."/>
            <person name="Bhattacharya S.S."/>
            <person name="Shirouzu T."/>
            <person name="Yoshinaga Y."/>
            <person name="Martin F.M."/>
            <person name="Grigoriev I.V."/>
            <person name="Hibbett D.S."/>
        </authorList>
    </citation>
    <scope>NUCLEOTIDE SEQUENCE [LARGE SCALE GENOMIC DNA]</scope>
    <source>
        <strain evidence="4 5">HHB12029</strain>
    </source>
</reference>
<name>A0A165MAL7_EXIGL</name>
<organism evidence="4 5">
    <name type="scientific">Exidia glandulosa HHB12029</name>
    <dbReference type="NCBI Taxonomy" id="1314781"/>
    <lineage>
        <taxon>Eukaryota</taxon>
        <taxon>Fungi</taxon>
        <taxon>Dikarya</taxon>
        <taxon>Basidiomycota</taxon>
        <taxon>Agaricomycotina</taxon>
        <taxon>Agaricomycetes</taxon>
        <taxon>Auriculariales</taxon>
        <taxon>Exidiaceae</taxon>
        <taxon>Exidia</taxon>
    </lineage>
</organism>
<accession>A0A165MAL7</accession>
<keyword evidence="2" id="KW-0472">Membrane</keyword>
<keyword evidence="3" id="KW-0732">Signal</keyword>
<dbReference type="Proteomes" id="UP000077266">
    <property type="component" value="Unassembled WGS sequence"/>
</dbReference>
<evidence type="ECO:0000313" key="5">
    <source>
        <dbReference type="Proteomes" id="UP000077266"/>
    </source>
</evidence>
<evidence type="ECO:0000256" key="3">
    <source>
        <dbReference type="SAM" id="SignalP"/>
    </source>
</evidence>
<gene>
    <name evidence="4" type="ORF">EXIGLDRAFT_762996</name>
</gene>
<evidence type="ECO:0000256" key="1">
    <source>
        <dbReference type="SAM" id="MobiDB-lite"/>
    </source>
</evidence>
<keyword evidence="5" id="KW-1185">Reference proteome</keyword>
<dbReference type="OrthoDB" id="3264459at2759"/>
<evidence type="ECO:0008006" key="6">
    <source>
        <dbReference type="Google" id="ProtNLM"/>
    </source>
</evidence>
<keyword evidence="2" id="KW-0812">Transmembrane</keyword>
<dbReference type="InParanoid" id="A0A165MAL7"/>